<dbReference type="InterPro" id="IPR015424">
    <property type="entry name" value="PyrdxlP-dep_Trfase"/>
</dbReference>
<dbReference type="GO" id="GO:0004124">
    <property type="term" value="F:cysteine synthase activity"/>
    <property type="evidence" value="ECO:0007669"/>
    <property type="project" value="TreeGrafter"/>
</dbReference>
<comment type="similarity">
    <text evidence="2 10">Belongs to the trans-sulfuration enzymes family.</text>
</comment>
<evidence type="ECO:0000313" key="13">
    <source>
        <dbReference type="Proteomes" id="UP000029003"/>
    </source>
</evidence>
<evidence type="ECO:0000256" key="9">
    <source>
        <dbReference type="PIRSR" id="PIRSR001434-2"/>
    </source>
</evidence>
<dbReference type="PIRSF" id="PIRSF001434">
    <property type="entry name" value="CGS"/>
    <property type="match status" value="1"/>
</dbReference>
<dbReference type="Gene3D" id="3.40.640.10">
    <property type="entry name" value="Type I PLP-dependent aspartate aminotransferase-like (Major domain)"/>
    <property type="match status" value="1"/>
</dbReference>
<evidence type="ECO:0000256" key="2">
    <source>
        <dbReference type="ARBA" id="ARBA00009077"/>
    </source>
</evidence>
<dbReference type="PANTHER" id="PTHR43797">
    <property type="entry name" value="HOMOCYSTEINE/CYSTEINE SYNTHASE"/>
    <property type="match status" value="1"/>
</dbReference>
<reference evidence="12 13" key="1">
    <citation type="submission" date="2014-03" db="EMBL/GenBank/DDBJ databases">
        <title>Genomics of Bifidobacteria.</title>
        <authorList>
            <person name="Ventura M."/>
            <person name="Milani C."/>
            <person name="Lugli G.A."/>
        </authorList>
    </citation>
    <scope>NUCLEOTIDE SEQUENCE [LARGE SCALE GENOMIC DNA]</scope>
    <source>
        <strain evidence="12 13">LMG 21395</strain>
    </source>
</reference>
<evidence type="ECO:0000313" key="12">
    <source>
        <dbReference type="EMBL" id="KFJ02378.1"/>
    </source>
</evidence>
<evidence type="ECO:0000256" key="10">
    <source>
        <dbReference type="RuleBase" id="RU362118"/>
    </source>
</evidence>
<evidence type="ECO:0000256" key="7">
    <source>
        <dbReference type="ARBA" id="ARBA00048780"/>
    </source>
</evidence>
<keyword evidence="4 9" id="KW-0663">Pyridoxal phosphate</keyword>
<dbReference type="GO" id="GO:0018826">
    <property type="term" value="F:methionine gamma-lyase activity"/>
    <property type="evidence" value="ECO:0007669"/>
    <property type="project" value="UniProtKB-EC"/>
</dbReference>
<dbReference type="PANTHER" id="PTHR43797:SF2">
    <property type="entry name" value="HOMOCYSTEINE_CYSTEINE SYNTHASE"/>
    <property type="match status" value="1"/>
</dbReference>
<sequence length="479" mass="51426">MGNINEITDNPALAGDGVAGGEGREESEGDEGFATRQLHAGYDAPRHLDSSSVPIYATAGYDLHNAARGSRAANGLEPGAHLYSRVGNPTPEVLEGRLASLDGGIAAVAFSSGMAAISSTILNLADHGGRIVSTRDLYGGTFDFINNLLPALGVGVDYVDTVDDEQQLEAAIGPDTRLVFLESVSNPTTRITDLDLVARVAHRHGVAVVVDNTLPTPYLFRPIEHGADIVVYSTTKAINGHGNAVGGAVVDAGKLDYGPDNHVDDEERSTQGGVKPRYPQFNSFVHNISDEAHGQRRSFVDAYGRKAFIQRLRLKYLRLLGAEPGPFESYLTLQSLETLDVRLDRAVSNTLTVARFLDAHPHVTRVDYAGLPDSPDHALAERDYPRGVGTVLAFTLEGGVEQANAFIDATQVFTYLTNIGDSKSLIVDPARTTHREFNADQQRAIGVEPTTIRLSIGLEDSRDLIADLERGFQAAYGQA</sequence>
<evidence type="ECO:0000256" key="4">
    <source>
        <dbReference type="ARBA" id="ARBA00022898"/>
    </source>
</evidence>
<dbReference type="GO" id="GO:0005737">
    <property type="term" value="C:cytoplasm"/>
    <property type="evidence" value="ECO:0007669"/>
    <property type="project" value="TreeGrafter"/>
</dbReference>
<dbReference type="InterPro" id="IPR015421">
    <property type="entry name" value="PyrdxlP-dep_Trfase_major"/>
</dbReference>
<evidence type="ECO:0000256" key="6">
    <source>
        <dbReference type="ARBA" id="ARBA00047199"/>
    </source>
</evidence>
<feature type="modified residue" description="N6-(pyridoxal phosphate)lysine" evidence="9">
    <location>
        <position position="236"/>
    </location>
</feature>
<organism evidence="12 13">
    <name type="scientific">Bifidobacterium thermacidophilum subsp. thermacidophilum</name>
    <dbReference type="NCBI Taxonomy" id="79262"/>
    <lineage>
        <taxon>Bacteria</taxon>
        <taxon>Bacillati</taxon>
        <taxon>Actinomycetota</taxon>
        <taxon>Actinomycetes</taxon>
        <taxon>Bifidobacteriales</taxon>
        <taxon>Bifidobacteriaceae</taxon>
        <taxon>Bifidobacterium</taxon>
    </lineage>
</organism>
<dbReference type="Gene3D" id="3.90.1150.10">
    <property type="entry name" value="Aspartate Aminotransferase, domain 1"/>
    <property type="match status" value="1"/>
</dbReference>
<dbReference type="AlphaFoldDB" id="A0A087E3M7"/>
<proteinExistence type="inferred from homology"/>
<comment type="cofactor">
    <cofactor evidence="1 10">
        <name>pyridoxal 5'-phosphate</name>
        <dbReference type="ChEBI" id="CHEBI:597326"/>
    </cofactor>
</comment>
<dbReference type="GO" id="GO:0019346">
    <property type="term" value="P:transsulfuration"/>
    <property type="evidence" value="ECO:0007669"/>
    <property type="project" value="InterPro"/>
</dbReference>
<dbReference type="EC" id="4.4.1.2" evidence="5"/>
<gene>
    <name evidence="12" type="ORF">THER5_0552</name>
</gene>
<evidence type="ECO:0000256" key="1">
    <source>
        <dbReference type="ARBA" id="ARBA00001933"/>
    </source>
</evidence>
<dbReference type="GO" id="GO:0030170">
    <property type="term" value="F:pyridoxal phosphate binding"/>
    <property type="evidence" value="ECO:0007669"/>
    <property type="project" value="InterPro"/>
</dbReference>
<comment type="catalytic activity">
    <reaction evidence="7">
        <text>L-homocysteine + H2O = 2-oxobutanoate + hydrogen sulfide + NH4(+) + H(+)</text>
        <dbReference type="Rhea" id="RHEA:14501"/>
        <dbReference type="ChEBI" id="CHEBI:15377"/>
        <dbReference type="ChEBI" id="CHEBI:15378"/>
        <dbReference type="ChEBI" id="CHEBI:16763"/>
        <dbReference type="ChEBI" id="CHEBI:28938"/>
        <dbReference type="ChEBI" id="CHEBI:29919"/>
        <dbReference type="ChEBI" id="CHEBI:58199"/>
        <dbReference type="EC" id="4.4.1.2"/>
    </reaction>
    <physiologicalReaction direction="left-to-right" evidence="7">
        <dbReference type="Rhea" id="RHEA:14502"/>
    </physiologicalReaction>
</comment>
<dbReference type="InterPro" id="IPR000277">
    <property type="entry name" value="Cys/Met-Metab_PyrdxlP-dep_enz"/>
</dbReference>
<dbReference type="RefSeq" id="WP_029576594.1">
    <property type="nucleotide sequence ID" value="NZ_JGZT01000007.1"/>
</dbReference>
<evidence type="ECO:0000256" key="5">
    <source>
        <dbReference type="ARBA" id="ARBA00047175"/>
    </source>
</evidence>
<dbReference type="GO" id="GO:0047982">
    <property type="term" value="F:homocysteine desulfhydrase activity"/>
    <property type="evidence" value="ECO:0007669"/>
    <property type="project" value="UniProtKB-EC"/>
</dbReference>
<dbReference type="GO" id="GO:0003961">
    <property type="term" value="F:O-acetylhomoserine aminocarboxypropyltransferase activity"/>
    <property type="evidence" value="ECO:0007669"/>
    <property type="project" value="TreeGrafter"/>
</dbReference>
<dbReference type="InterPro" id="IPR006235">
    <property type="entry name" value="OAc-hSer/O-AcSer_sulfhydrylase"/>
</dbReference>
<dbReference type="SUPFAM" id="SSF53383">
    <property type="entry name" value="PLP-dependent transferases"/>
    <property type="match status" value="1"/>
</dbReference>
<dbReference type="Pfam" id="PF01053">
    <property type="entry name" value="Cys_Met_Meta_PP"/>
    <property type="match status" value="1"/>
</dbReference>
<dbReference type="EMBL" id="JGZT01000007">
    <property type="protein sequence ID" value="KFJ02378.1"/>
    <property type="molecule type" value="Genomic_DNA"/>
</dbReference>
<evidence type="ECO:0000256" key="11">
    <source>
        <dbReference type="SAM" id="MobiDB-lite"/>
    </source>
</evidence>
<dbReference type="CDD" id="cd00614">
    <property type="entry name" value="CGS_like"/>
    <property type="match status" value="1"/>
</dbReference>
<evidence type="ECO:0000256" key="3">
    <source>
        <dbReference type="ARBA" id="ARBA00022679"/>
    </source>
</evidence>
<accession>A0A087E3M7</accession>
<dbReference type="GO" id="GO:0006535">
    <property type="term" value="P:cysteine biosynthetic process from serine"/>
    <property type="evidence" value="ECO:0007669"/>
    <property type="project" value="TreeGrafter"/>
</dbReference>
<dbReference type="InterPro" id="IPR015422">
    <property type="entry name" value="PyrdxlP-dep_Trfase_small"/>
</dbReference>
<protein>
    <recommendedName>
        <fullName evidence="5">homocysteine desulfhydrase</fullName>
        <ecNumber evidence="5">4.4.1.2</ecNumber>
    </recommendedName>
    <alternativeName>
        <fullName evidence="6">Homocysteine desulfhydrase</fullName>
    </alternativeName>
</protein>
<comment type="catalytic activity">
    <reaction evidence="8">
        <text>L-methionine + H2O = methanethiol + 2-oxobutanoate + NH4(+)</text>
        <dbReference type="Rhea" id="RHEA:23800"/>
        <dbReference type="ChEBI" id="CHEBI:15377"/>
        <dbReference type="ChEBI" id="CHEBI:16007"/>
        <dbReference type="ChEBI" id="CHEBI:16763"/>
        <dbReference type="ChEBI" id="CHEBI:28938"/>
        <dbReference type="ChEBI" id="CHEBI:57844"/>
        <dbReference type="EC" id="4.4.1.11"/>
    </reaction>
    <physiologicalReaction direction="left-to-right" evidence="8">
        <dbReference type="Rhea" id="RHEA:23801"/>
    </physiologicalReaction>
</comment>
<comment type="caution">
    <text evidence="12">The sequence shown here is derived from an EMBL/GenBank/DDBJ whole genome shotgun (WGS) entry which is preliminary data.</text>
</comment>
<dbReference type="GO" id="GO:0071269">
    <property type="term" value="P:L-homocysteine biosynthetic process"/>
    <property type="evidence" value="ECO:0007669"/>
    <property type="project" value="TreeGrafter"/>
</dbReference>
<name>A0A087E3M7_9BIFI</name>
<evidence type="ECO:0000256" key="8">
    <source>
        <dbReference type="ARBA" id="ARBA00052699"/>
    </source>
</evidence>
<keyword evidence="3 12" id="KW-0808">Transferase</keyword>
<dbReference type="Proteomes" id="UP000029003">
    <property type="component" value="Unassembled WGS sequence"/>
</dbReference>
<dbReference type="FunFam" id="3.40.640.10:FF:000046">
    <property type="entry name" value="Cystathionine gamma-lyase"/>
    <property type="match status" value="1"/>
</dbReference>
<dbReference type="OrthoDB" id="9780685at2"/>
<feature type="region of interest" description="Disordered" evidence="11">
    <location>
        <begin position="1"/>
        <end position="31"/>
    </location>
</feature>